<dbReference type="Proteomes" id="UP000254889">
    <property type="component" value="Chromosome"/>
</dbReference>
<reference evidence="2 3" key="1">
    <citation type="submission" date="2018-07" db="EMBL/GenBank/DDBJ databases">
        <authorList>
            <person name="Quirk P.G."/>
            <person name="Krulwich T.A."/>
        </authorList>
    </citation>
    <scope>NUCLEOTIDE SEQUENCE [LARGE SCALE GENOMIC DNA]</scope>
    <source>
        <strain evidence="2 3">CC-BB4</strain>
    </source>
</reference>
<dbReference type="InterPro" id="IPR016181">
    <property type="entry name" value="Acyl_CoA_acyltransferase"/>
</dbReference>
<dbReference type="AlphaFoldDB" id="A0A345ZVV9"/>
<dbReference type="PROSITE" id="PS51186">
    <property type="entry name" value="GNAT"/>
    <property type="match status" value="1"/>
</dbReference>
<sequence>MTPLTLRAYTEADEDGTIELWRRTWQQHYPRIDFSARVGWWRERWRKELVPVATITLAEMDEAQEAPHSPFIPAQAGIHEQTGNADQPGSPLSRGRTGKKLLGFVTVDRKTHYLDQFVVAPEAWGTEVAKALMDAAKRQSPTGLDLLVNKDNARAIRFYEKHGFVYAGEDKNPVSGIAVDRMAWRP</sequence>
<keyword evidence="2" id="KW-0808">Transferase</keyword>
<keyword evidence="3" id="KW-1185">Reference proteome</keyword>
<dbReference type="Gene3D" id="3.40.630.30">
    <property type="match status" value="1"/>
</dbReference>
<feature type="domain" description="N-acetyltransferase" evidence="1">
    <location>
        <begin position="50"/>
        <end position="186"/>
    </location>
</feature>
<evidence type="ECO:0000259" key="1">
    <source>
        <dbReference type="PROSITE" id="PS51186"/>
    </source>
</evidence>
<dbReference type="KEGG" id="ptaw:DW352_11360"/>
<proteinExistence type="predicted"/>
<gene>
    <name evidence="2" type="ORF">DW352_11360</name>
</gene>
<accession>A0A345ZVV9</accession>
<organism evidence="2 3">
    <name type="scientific">Pseudolabrys taiwanensis</name>
    <dbReference type="NCBI Taxonomy" id="331696"/>
    <lineage>
        <taxon>Bacteria</taxon>
        <taxon>Pseudomonadati</taxon>
        <taxon>Pseudomonadota</taxon>
        <taxon>Alphaproteobacteria</taxon>
        <taxon>Hyphomicrobiales</taxon>
        <taxon>Xanthobacteraceae</taxon>
        <taxon>Pseudolabrys</taxon>
    </lineage>
</organism>
<dbReference type="GO" id="GO:0016747">
    <property type="term" value="F:acyltransferase activity, transferring groups other than amino-acyl groups"/>
    <property type="evidence" value="ECO:0007669"/>
    <property type="project" value="InterPro"/>
</dbReference>
<protein>
    <submittedName>
        <fullName evidence="2">GNAT family N-acetyltransferase</fullName>
    </submittedName>
</protein>
<dbReference type="Pfam" id="PF00583">
    <property type="entry name" value="Acetyltransf_1"/>
    <property type="match status" value="1"/>
</dbReference>
<dbReference type="InterPro" id="IPR000182">
    <property type="entry name" value="GNAT_dom"/>
</dbReference>
<evidence type="ECO:0000313" key="3">
    <source>
        <dbReference type="Proteomes" id="UP000254889"/>
    </source>
</evidence>
<dbReference type="EMBL" id="CP031417">
    <property type="protein sequence ID" value="AXK81056.1"/>
    <property type="molecule type" value="Genomic_DNA"/>
</dbReference>
<dbReference type="CDD" id="cd04301">
    <property type="entry name" value="NAT_SF"/>
    <property type="match status" value="1"/>
</dbReference>
<dbReference type="RefSeq" id="WP_115691305.1">
    <property type="nucleotide sequence ID" value="NZ_CP031417.1"/>
</dbReference>
<dbReference type="SUPFAM" id="SSF55729">
    <property type="entry name" value="Acyl-CoA N-acyltransferases (Nat)"/>
    <property type="match status" value="1"/>
</dbReference>
<evidence type="ECO:0000313" key="2">
    <source>
        <dbReference type="EMBL" id="AXK81056.1"/>
    </source>
</evidence>
<dbReference type="OrthoDB" id="2135706at2"/>
<name>A0A345ZVV9_9HYPH</name>